<dbReference type="EMBL" id="JABBGF010000001">
    <property type="protein sequence ID" value="NML57177.1"/>
    <property type="molecule type" value="Genomic_DNA"/>
</dbReference>
<organism evidence="2 3">
    <name type="scientific">Chryseobacterium cheonjiense</name>
    <dbReference type="NCBI Taxonomy" id="2728845"/>
    <lineage>
        <taxon>Bacteria</taxon>
        <taxon>Pseudomonadati</taxon>
        <taxon>Bacteroidota</taxon>
        <taxon>Flavobacteriia</taxon>
        <taxon>Flavobacteriales</taxon>
        <taxon>Weeksellaceae</taxon>
        <taxon>Chryseobacterium group</taxon>
        <taxon>Chryseobacterium</taxon>
    </lineage>
</organism>
<proteinExistence type="predicted"/>
<protein>
    <submittedName>
        <fullName evidence="2">Uncharacterized protein</fullName>
    </submittedName>
</protein>
<dbReference type="AlphaFoldDB" id="A0A7Y0FIG4"/>
<keyword evidence="3" id="KW-1185">Reference proteome</keyword>
<comment type="caution">
    <text evidence="2">The sequence shown here is derived from an EMBL/GenBank/DDBJ whole genome shotgun (WGS) entry which is preliminary data.</text>
</comment>
<evidence type="ECO:0000256" key="1">
    <source>
        <dbReference type="SAM" id="MobiDB-lite"/>
    </source>
</evidence>
<feature type="region of interest" description="Disordered" evidence="1">
    <location>
        <begin position="49"/>
        <end position="70"/>
    </location>
</feature>
<evidence type="ECO:0000313" key="2">
    <source>
        <dbReference type="EMBL" id="NML57177.1"/>
    </source>
</evidence>
<dbReference type="RefSeq" id="WP_169230521.1">
    <property type="nucleotide sequence ID" value="NZ_JABBGF010000001.1"/>
</dbReference>
<sequence length="93" mass="10686">MKILVIPVILFAVSASGQQKEKKLLIPPDTTKQKKFYFRDKAMKPADPQRKIYKMPSAKPDESVYSSLKDKRKDTTDYKMLNSIIPQKGPDNK</sequence>
<gene>
    <name evidence="2" type="ORF">HHL20_07445</name>
</gene>
<reference evidence="2 3" key="1">
    <citation type="submission" date="2020-04" db="EMBL/GenBank/DDBJ databases">
        <title>Chryseobacterium sp. RJ-7-14 sp. nov., isolated from Jeju soil.</title>
        <authorList>
            <person name="Dahal R.H."/>
            <person name="Chaudhary D.K."/>
        </authorList>
    </citation>
    <scope>NUCLEOTIDE SEQUENCE [LARGE SCALE GENOMIC DNA]</scope>
    <source>
        <strain evidence="2 3">RJ-7-14</strain>
    </source>
</reference>
<accession>A0A7Y0FIG4</accession>
<name>A0A7Y0FIG4_9FLAO</name>
<dbReference type="Proteomes" id="UP000552615">
    <property type="component" value="Unassembled WGS sequence"/>
</dbReference>
<evidence type="ECO:0000313" key="3">
    <source>
        <dbReference type="Proteomes" id="UP000552615"/>
    </source>
</evidence>